<dbReference type="Proteomes" id="UP000769157">
    <property type="component" value="Unassembled WGS sequence"/>
</dbReference>
<gene>
    <name evidence="2" type="ORF">OGAPHI_007192</name>
</gene>
<evidence type="ECO:0000256" key="1">
    <source>
        <dbReference type="SAM" id="MobiDB-lite"/>
    </source>
</evidence>
<evidence type="ECO:0000313" key="2">
    <source>
        <dbReference type="EMBL" id="KAH3659987.1"/>
    </source>
</evidence>
<organism evidence="2 3">
    <name type="scientific">Ogataea philodendri</name>
    <dbReference type="NCBI Taxonomy" id="1378263"/>
    <lineage>
        <taxon>Eukaryota</taxon>
        <taxon>Fungi</taxon>
        <taxon>Dikarya</taxon>
        <taxon>Ascomycota</taxon>
        <taxon>Saccharomycotina</taxon>
        <taxon>Pichiomycetes</taxon>
        <taxon>Pichiales</taxon>
        <taxon>Pichiaceae</taxon>
        <taxon>Ogataea</taxon>
    </lineage>
</organism>
<accession>A0A9P8NUP7</accession>
<sequence>MMKHPNTHTDKNLRRWIWRQVALVAVIIELVMDSVKLLDRLRGGSLSLILPWPRSSSSTVPAVSNNETLPTSSPRVSNTWRGSARYAFATVSLLAGPTVTGNTPELPSLATCPWSIQSCSTEFSTLNMSSSVVSSPKHMIKSGMSLKSRFLPSNGSEFSTSRLTISPLFTNDGRTSTLALPDITSTSSDAILDSSSALHLAAWYMPSSGSALR</sequence>
<dbReference type="GeneID" id="70239156"/>
<dbReference type="AlphaFoldDB" id="A0A9P8NUP7"/>
<dbReference type="EMBL" id="JAEUBE010000511">
    <property type="protein sequence ID" value="KAH3659987.1"/>
    <property type="molecule type" value="Genomic_DNA"/>
</dbReference>
<reference evidence="2" key="2">
    <citation type="submission" date="2021-01" db="EMBL/GenBank/DDBJ databases">
        <authorList>
            <person name="Schikora-Tamarit M.A."/>
        </authorList>
    </citation>
    <scope>NUCLEOTIDE SEQUENCE</scope>
    <source>
        <strain evidence="2">CBS6075</strain>
    </source>
</reference>
<reference evidence="2" key="1">
    <citation type="journal article" date="2021" name="Open Biol.">
        <title>Shared evolutionary footprints suggest mitochondrial oxidative damage underlies multiple complex I losses in fungi.</title>
        <authorList>
            <person name="Schikora-Tamarit M.A."/>
            <person name="Marcet-Houben M."/>
            <person name="Nosek J."/>
            <person name="Gabaldon T."/>
        </authorList>
    </citation>
    <scope>NUCLEOTIDE SEQUENCE</scope>
    <source>
        <strain evidence="2">CBS6075</strain>
    </source>
</reference>
<name>A0A9P8NUP7_9ASCO</name>
<evidence type="ECO:0000313" key="3">
    <source>
        <dbReference type="Proteomes" id="UP000769157"/>
    </source>
</evidence>
<proteinExistence type="predicted"/>
<dbReference type="RefSeq" id="XP_046057698.1">
    <property type="nucleotide sequence ID" value="XM_046208562.1"/>
</dbReference>
<protein>
    <submittedName>
        <fullName evidence="2">Uncharacterized protein</fullName>
    </submittedName>
</protein>
<keyword evidence="3" id="KW-1185">Reference proteome</keyword>
<feature type="region of interest" description="Disordered" evidence="1">
    <location>
        <begin position="57"/>
        <end position="76"/>
    </location>
</feature>
<comment type="caution">
    <text evidence="2">The sequence shown here is derived from an EMBL/GenBank/DDBJ whole genome shotgun (WGS) entry which is preliminary data.</text>
</comment>